<evidence type="ECO:0000256" key="1">
    <source>
        <dbReference type="SAM" id="MobiDB-lite"/>
    </source>
</evidence>
<gene>
    <name evidence="2" type="ORF">PoB_002109800</name>
</gene>
<dbReference type="AlphaFoldDB" id="A0AAV3ZIE9"/>
<organism evidence="2 3">
    <name type="scientific">Plakobranchus ocellatus</name>
    <dbReference type="NCBI Taxonomy" id="259542"/>
    <lineage>
        <taxon>Eukaryota</taxon>
        <taxon>Metazoa</taxon>
        <taxon>Spiralia</taxon>
        <taxon>Lophotrochozoa</taxon>
        <taxon>Mollusca</taxon>
        <taxon>Gastropoda</taxon>
        <taxon>Heterobranchia</taxon>
        <taxon>Euthyneura</taxon>
        <taxon>Panpulmonata</taxon>
        <taxon>Sacoglossa</taxon>
        <taxon>Placobranchoidea</taxon>
        <taxon>Plakobranchidae</taxon>
        <taxon>Plakobranchus</taxon>
    </lineage>
</organism>
<dbReference type="EMBL" id="BLXT01002468">
    <property type="protein sequence ID" value="GFN94592.1"/>
    <property type="molecule type" value="Genomic_DNA"/>
</dbReference>
<protein>
    <submittedName>
        <fullName evidence="2">Uncharacterized protein</fullName>
    </submittedName>
</protein>
<reference evidence="2 3" key="1">
    <citation type="journal article" date="2021" name="Elife">
        <title>Chloroplast acquisition without the gene transfer in kleptoplastic sea slugs, Plakobranchus ocellatus.</title>
        <authorList>
            <person name="Maeda T."/>
            <person name="Takahashi S."/>
            <person name="Yoshida T."/>
            <person name="Shimamura S."/>
            <person name="Takaki Y."/>
            <person name="Nagai Y."/>
            <person name="Toyoda A."/>
            <person name="Suzuki Y."/>
            <person name="Arimoto A."/>
            <person name="Ishii H."/>
            <person name="Satoh N."/>
            <person name="Nishiyama T."/>
            <person name="Hasebe M."/>
            <person name="Maruyama T."/>
            <person name="Minagawa J."/>
            <person name="Obokata J."/>
            <person name="Shigenobu S."/>
        </authorList>
    </citation>
    <scope>NUCLEOTIDE SEQUENCE [LARGE SCALE GENOMIC DNA]</scope>
</reference>
<sequence length="174" mass="19258">MIGLRLSVPPPGPDQARPGQGAEGEARTRDEPVLECSITSFAREQRPAFLKYLLFNGSHLACNSSLRRLGITAPPRCLSRHKAREGDARIQVYKICSKLDRAEPEAKLSNTHESVKTPYARPTPTYTHDKARALALSTHHQNVSNSSSSSRSKRRRCVCSIQRPCISAGEPPTW</sequence>
<evidence type="ECO:0000313" key="3">
    <source>
        <dbReference type="Proteomes" id="UP000735302"/>
    </source>
</evidence>
<feature type="region of interest" description="Disordered" evidence="1">
    <location>
        <begin position="1"/>
        <end position="29"/>
    </location>
</feature>
<name>A0AAV3ZIE9_9GAST</name>
<dbReference type="Proteomes" id="UP000735302">
    <property type="component" value="Unassembled WGS sequence"/>
</dbReference>
<accession>A0AAV3ZIE9</accession>
<keyword evidence="3" id="KW-1185">Reference proteome</keyword>
<evidence type="ECO:0000313" key="2">
    <source>
        <dbReference type="EMBL" id="GFN94592.1"/>
    </source>
</evidence>
<comment type="caution">
    <text evidence="2">The sequence shown here is derived from an EMBL/GenBank/DDBJ whole genome shotgun (WGS) entry which is preliminary data.</text>
</comment>
<proteinExistence type="predicted"/>